<dbReference type="GO" id="GO:0045944">
    <property type="term" value="P:positive regulation of transcription by RNA polymerase II"/>
    <property type="evidence" value="ECO:0007669"/>
    <property type="project" value="TreeGrafter"/>
</dbReference>
<evidence type="ECO:0000313" key="4">
    <source>
        <dbReference type="EMBL" id="CDJ65332.1"/>
    </source>
</evidence>
<dbReference type="PANTHER" id="PTHR46007:SF8">
    <property type="entry name" value="C2H2-TYPE DOMAIN-CONTAINING PROTEIN"/>
    <property type="match status" value="1"/>
</dbReference>
<feature type="region of interest" description="Disordered" evidence="2">
    <location>
        <begin position="866"/>
        <end position="887"/>
    </location>
</feature>
<evidence type="ECO:0000256" key="2">
    <source>
        <dbReference type="SAM" id="MobiDB-lite"/>
    </source>
</evidence>
<organism evidence="4 5">
    <name type="scientific">Eimeria necatrix</name>
    <dbReference type="NCBI Taxonomy" id="51315"/>
    <lineage>
        <taxon>Eukaryota</taxon>
        <taxon>Sar</taxon>
        <taxon>Alveolata</taxon>
        <taxon>Apicomplexa</taxon>
        <taxon>Conoidasida</taxon>
        <taxon>Coccidia</taxon>
        <taxon>Eucoccidiorida</taxon>
        <taxon>Eimeriorina</taxon>
        <taxon>Eimeriidae</taxon>
        <taxon>Eimeria</taxon>
    </lineage>
</organism>
<dbReference type="InterPro" id="IPR051647">
    <property type="entry name" value="Mediator_comp_sub12"/>
</dbReference>
<dbReference type="InterPro" id="IPR011009">
    <property type="entry name" value="Kinase-like_dom_sf"/>
</dbReference>
<evidence type="ECO:0000313" key="5">
    <source>
        <dbReference type="Proteomes" id="UP000030754"/>
    </source>
</evidence>
<feature type="compositionally biased region" description="Low complexity" evidence="2">
    <location>
        <begin position="1141"/>
        <end position="1158"/>
    </location>
</feature>
<proteinExistence type="predicted"/>
<feature type="compositionally biased region" description="Polar residues" evidence="2">
    <location>
        <begin position="874"/>
        <end position="887"/>
    </location>
</feature>
<dbReference type="RefSeq" id="XP_013433799.1">
    <property type="nucleotide sequence ID" value="XM_013578345.1"/>
</dbReference>
<feature type="region of interest" description="Disordered" evidence="2">
    <location>
        <begin position="684"/>
        <end position="728"/>
    </location>
</feature>
<evidence type="ECO:0000259" key="3">
    <source>
        <dbReference type="PROSITE" id="PS50011"/>
    </source>
</evidence>
<dbReference type="VEuPathDB" id="ToxoDB:ENH_00004040"/>
<reference evidence="4" key="2">
    <citation type="submission" date="2013-10" db="EMBL/GenBank/DDBJ databases">
        <authorList>
            <person name="Aslett M."/>
        </authorList>
    </citation>
    <scope>NUCLEOTIDE SEQUENCE [LARGE SCALE GENOMIC DNA]</scope>
    <source>
        <strain evidence="4">Houghton</strain>
    </source>
</reference>
<dbReference type="Proteomes" id="UP000030754">
    <property type="component" value="Unassembled WGS sequence"/>
</dbReference>
<protein>
    <submittedName>
        <fullName evidence="4">Protein kinase (Incomplete catalytic triad), putative</fullName>
    </submittedName>
</protein>
<reference evidence="4" key="1">
    <citation type="submission" date="2013-10" db="EMBL/GenBank/DDBJ databases">
        <title>Genomic analysis of the causative agents of coccidiosis in chickens.</title>
        <authorList>
            <person name="Reid A.J."/>
            <person name="Blake D."/>
            <person name="Billington K."/>
            <person name="Browne H."/>
            <person name="Dunn M."/>
            <person name="Hung S."/>
            <person name="Kawahara F."/>
            <person name="Miranda-Saavedra D."/>
            <person name="Mourier T."/>
            <person name="Nagra H."/>
            <person name="Otto T.D."/>
            <person name="Rawlings N."/>
            <person name="Sanchez A."/>
            <person name="Sanders M."/>
            <person name="Subramaniam C."/>
            <person name="Tay Y."/>
            <person name="Dear P."/>
            <person name="Doerig C."/>
            <person name="Gruber A."/>
            <person name="Parkinson J."/>
            <person name="Shirley M."/>
            <person name="Wan K.L."/>
            <person name="Berriman M."/>
            <person name="Tomley F."/>
            <person name="Pain A."/>
        </authorList>
    </citation>
    <scope>NUCLEOTIDE SEQUENCE [LARGE SCALE GENOMIC DNA]</scope>
    <source>
        <strain evidence="4">Houghton</strain>
    </source>
</reference>
<feature type="compositionally biased region" description="Low complexity" evidence="2">
    <location>
        <begin position="684"/>
        <end position="703"/>
    </location>
</feature>
<keyword evidence="4" id="KW-0808">Transferase</keyword>
<name>U6MM52_9EIME</name>
<dbReference type="GO" id="GO:0004672">
    <property type="term" value="F:protein kinase activity"/>
    <property type="evidence" value="ECO:0007669"/>
    <property type="project" value="InterPro"/>
</dbReference>
<keyword evidence="5" id="KW-1185">Reference proteome</keyword>
<dbReference type="SMART" id="SM00220">
    <property type="entry name" value="S_TKc"/>
    <property type="match status" value="1"/>
</dbReference>
<dbReference type="Pfam" id="PF00069">
    <property type="entry name" value="Pkinase"/>
    <property type="match status" value="1"/>
</dbReference>
<dbReference type="Gene3D" id="1.10.510.10">
    <property type="entry name" value="Transferase(Phosphotransferase) domain 1"/>
    <property type="match status" value="1"/>
</dbReference>
<gene>
    <name evidence="4" type="ORF">ENH_00004040</name>
</gene>
<feature type="region of interest" description="Disordered" evidence="2">
    <location>
        <begin position="1"/>
        <end position="37"/>
    </location>
</feature>
<feature type="region of interest" description="Disordered" evidence="2">
    <location>
        <begin position="79"/>
        <end position="117"/>
    </location>
</feature>
<dbReference type="SUPFAM" id="SSF56112">
    <property type="entry name" value="Protein kinase-like (PK-like)"/>
    <property type="match status" value="1"/>
</dbReference>
<keyword evidence="4" id="KW-0418">Kinase</keyword>
<feature type="coiled-coil region" evidence="1">
    <location>
        <begin position="740"/>
        <end position="774"/>
    </location>
</feature>
<dbReference type="GO" id="GO:0016592">
    <property type="term" value="C:mediator complex"/>
    <property type="evidence" value="ECO:0007669"/>
    <property type="project" value="TreeGrafter"/>
</dbReference>
<dbReference type="GeneID" id="25470597"/>
<feature type="compositionally biased region" description="Low complexity" evidence="2">
    <location>
        <begin position="105"/>
        <end position="117"/>
    </location>
</feature>
<feature type="domain" description="Protein kinase" evidence="3">
    <location>
        <begin position="718"/>
        <end position="1110"/>
    </location>
</feature>
<dbReference type="EMBL" id="HG723123">
    <property type="protein sequence ID" value="CDJ65332.1"/>
    <property type="molecule type" value="Genomic_DNA"/>
</dbReference>
<dbReference type="OrthoDB" id="346959at2759"/>
<feature type="compositionally biased region" description="Basic residues" evidence="2">
    <location>
        <begin position="715"/>
        <end position="728"/>
    </location>
</feature>
<feature type="compositionally biased region" description="Low complexity" evidence="2">
    <location>
        <begin position="291"/>
        <end position="305"/>
    </location>
</feature>
<dbReference type="PROSITE" id="PS50011">
    <property type="entry name" value="PROTEIN_KINASE_DOM"/>
    <property type="match status" value="1"/>
</dbReference>
<dbReference type="GO" id="GO:0003713">
    <property type="term" value="F:transcription coactivator activity"/>
    <property type="evidence" value="ECO:0007669"/>
    <property type="project" value="TreeGrafter"/>
</dbReference>
<dbReference type="PANTHER" id="PTHR46007">
    <property type="entry name" value="MEDIATOR OF RNA POLYMERASE II TRANSCRIPTION SUBUNIT 12"/>
    <property type="match status" value="1"/>
</dbReference>
<sequence length="2143" mass="231161">MGRKATGSKSIASSCKDLKSNAPTAQASSAAAASPTVHAATAGFQVRQVTAAAATLAQPVAASAALPPAWGDIGEELPQRHARRKSRKQQQQEAATKRKARQALATAASSSCSNGNSASQSYSSSSTVIQCICGSELHPGTSGHDEIAARVLQRQQHLLKQQQELQQTKQHVCSDELMDEIRALDVLYPPLLLLQRGLLSETFIAEVEHTRAAAAAAFATLQAGSNKVNPWDAGRLFSTACATFLILSPLNCFHCRYDASSAASAPSLSNKRTTRGVNSSRADTGLSDDGSSSSSSSRSRSRCSSMNKERSSSLDSCNLAALTPQQQLKVAFRCRCECCGSRLGSDGRGLSSSSSSNTNESIRIAFHISTFRTEEHIAVIDALLPPTREVLLHALALHLETFLVELPSQPNLWEEMQQRVQQQQQQQQHLEQLQLQLIRDRARQGTLHKTKSAAAAAAAAEAAAARDGDAATTQQQAAEFHMAVAARLRGDGEQTSGPLSLTPIIPRCPRRPVCHSSASQALVPDFQSCLYGGTVLASCCNSLKHLKTSPSQRSLKLPTATSAGGWFTPGSSRSSMPLTSRTAAAELTGPQAAAAAIAVGAAAAIPSFAAADVPVVADPAALRPHETDSSRNVISNSAGFNPEEQQQNIFSFLQHIVSQQPRHRRDFLLVESLLQRASQGVDELQQQLQQRDPSLQLQQQEQQPQHEKQQQLQQHPKKKKGKKKHKMQYTRVYDDVPQQQQQLQQEQRQQQQVLQKQQQLMHQQDQKQQEEQQQQEHQEWRMTGLNIVADAERVLHEVAMLCTLEHPFLMRYHQCWSQLVQKTSRLTTSQSSPAPSQGFPHHTVAASPAGLSAAYAASTAVAAAGAEEKPASDKATTAAGQTSCRRSSSVVERAKDGIPRGEGAPAAVALPSEEQAQLSVFVQMEYFELTLQRFIREGRTLRISDVWRLFMQLLEAMVCVHRAGACHRALHPSNVFLVDGPEGLILKASEVLIRVGDFGLRELLLPTADNPFLAFVAPEVRRGETFSDKADMYSIGMLFLELWLLCPVMARLSNREAIRTNFNGCMPPRAVKIANLLLQEEPNKRPSSLQLLQSGTLPPAVDAGLFEAFLLRVGGCSTAEDEDAAAASALTTTVASSTLAATSSGSAPLPTGQQQQQQNTHQGRGHPTAPADCLAAIGAAGGTAAGTGSAAPAFSGRVLQQHREQRQSSSSTMNARVQLTREVLNVLFARPLDPRSRRAFVDALQQEELAQNDGNDGLRGLLCSAALQHFGAHGAAHQSLPLFCPAVDLTAATTGVVALTASNLLLSPTVHLSSAFAALDAAAASVFPPCCSSLQLQQPPAAAAAVAAAAAATRALPGTAEWHQFVMSAAIAATANAAAASVQPQQRMLLDGEVFKRFCVGPAYALEQQQGESGRGPFGQVLPQLACCFQILYPLKQQQQQQQQQQKHVLQHLLLPASCQTGCYMSTSGPRSPSTSFSGDNMQQDQQRGMSQQVLQQMLNVLSYEDQQLVFAEGELLLVAVTSLHNLLVTAGIPPSCGTLEFALPQLVRPLLQLFFRIPRSDVEEAVVELLQLCQKDPQRHVTQRPQQACVSHSDCSKVLYQFSNLEVEELDVAAEQLQQLLEFSGDAFELLLLLQNIRNRLTAANTQVQQQQQGELRQCRPLICETEPEVAAVAEAERELSHALHLSLLLQAAVDTSAGRCLFMRFLLPPESPNYDVGRLVFGVFLNASFLRASLPAVGLLNPDECPSPSQKQQHEHQALQTQMLSPLQFVRVGGGGYIKLFPQINQDPAVAAANCSTAAAVCGSGAADPSDGLTAASATCVAAPAKSTTAKEPIRGTILRNCEPHENFLTLSFDLDLETVISLVANADAAAVVAAAVAALQQEQGQTDAASISGYLTRSVTSVGDATHVEDETVEQAGSELGCVASLQQQPAQQTMSLQYSPIRHIRHSRQPWVILTTASSRLIPLGVAMANRLIRRGVVAVMRIQPVIEVSRFQEALRRHPSVKYHVVIQQQQKTGGGRKYQQLLRQQLLLQQAHHQQHELLQQSWQSTEDNPFWHSLNSSQYIPLAACSNERSSCGASLLDTAVAAASMAPVIFSLTHLQKSPTVSAGDSSSSRRKAKPVRHLTAQTLISVLVNAAPRR</sequence>
<feature type="region of interest" description="Disordered" evidence="2">
    <location>
        <begin position="1141"/>
        <end position="1171"/>
    </location>
</feature>
<keyword evidence="1" id="KW-0175">Coiled coil</keyword>
<dbReference type="InterPro" id="IPR000719">
    <property type="entry name" value="Prot_kinase_dom"/>
</dbReference>
<feature type="region of interest" description="Disordered" evidence="2">
    <location>
        <begin position="266"/>
        <end position="305"/>
    </location>
</feature>
<evidence type="ECO:0000256" key="1">
    <source>
        <dbReference type="SAM" id="Coils"/>
    </source>
</evidence>
<dbReference type="GO" id="GO:0005524">
    <property type="term" value="F:ATP binding"/>
    <property type="evidence" value="ECO:0007669"/>
    <property type="project" value="InterPro"/>
</dbReference>
<accession>U6MM52</accession>
<feature type="compositionally biased region" description="Low complexity" evidence="2">
    <location>
        <begin position="22"/>
        <end position="37"/>
    </location>
</feature>